<dbReference type="Proteomes" id="UP000027238">
    <property type="component" value="Unassembled WGS sequence"/>
</dbReference>
<dbReference type="SUPFAM" id="SSF50182">
    <property type="entry name" value="Sm-like ribonucleoproteins"/>
    <property type="match status" value="1"/>
</dbReference>
<evidence type="ECO:0000256" key="2">
    <source>
        <dbReference type="ARBA" id="ARBA00023274"/>
    </source>
</evidence>
<sequence length="212" mass="23078">MENLTISDAPPQGGQPVLGGRAPPPQQTPQLPPQMFTTAAQLLDMTDSMDKPHNRLGRIVARCHSRQDANLAAGTSLVGISYAMLPASYVHEAVFSREVANLVLSANLVLQDTVERVYAHPDPEANPPREVGLFADIKRGIFLVRGENVLLLGEIDLDKDDDPPPGYEPADLKLVQGLAAQRRDKDKARDKGRIKKLSTLGFEGENMGEILL</sequence>
<dbReference type="GO" id="GO:1990726">
    <property type="term" value="C:Lsm1-7-Pat1 complex"/>
    <property type="evidence" value="ECO:0007669"/>
    <property type="project" value="TreeGrafter"/>
</dbReference>
<feature type="compositionally biased region" description="Pro residues" evidence="3">
    <location>
        <begin position="22"/>
        <end position="31"/>
    </location>
</feature>
<dbReference type="HOGENOM" id="CLU_076902_0_0_1"/>
<keyword evidence="2" id="KW-0687">Ribonucleoprotein</keyword>
<dbReference type="STRING" id="1173701.A0A066XAX9"/>
<dbReference type="PANTHER" id="PTHR15588:SF8">
    <property type="entry name" value="U6 SNRNA-ASSOCIATED SM-LIKE PROTEIN LSM1"/>
    <property type="match status" value="1"/>
</dbReference>
<dbReference type="AlphaFoldDB" id="A0A066XAX9"/>
<comment type="caution">
    <text evidence="4">The sequence shown here is derived from an EMBL/GenBank/DDBJ whole genome shotgun (WGS) entry which is preliminary data.</text>
</comment>
<dbReference type="GO" id="GO:1990904">
    <property type="term" value="C:ribonucleoprotein complex"/>
    <property type="evidence" value="ECO:0007669"/>
    <property type="project" value="UniProtKB-KW"/>
</dbReference>
<dbReference type="PANTHER" id="PTHR15588">
    <property type="entry name" value="LSM1"/>
    <property type="match status" value="1"/>
</dbReference>
<dbReference type="OMA" id="RTWDQFA"/>
<dbReference type="GO" id="GO:0000932">
    <property type="term" value="C:P-body"/>
    <property type="evidence" value="ECO:0007669"/>
    <property type="project" value="TreeGrafter"/>
</dbReference>
<dbReference type="OrthoDB" id="10263346at2759"/>
<gene>
    <name evidence="4" type="ORF">CSUB01_05616</name>
</gene>
<evidence type="ECO:0000256" key="3">
    <source>
        <dbReference type="SAM" id="MobiDB-lite"/>
    </source>
</evidence>
<organism evidence="4 5">
    <name type="scientific">Colletotrichum sublineola</name>
    <name type="common">Sorghum anthracnose fungus</name>
    <dbReference type="NCBI Taxonomy" id="1173701"/>
    <lineage>
        <taxon>Eukaryota</taxon>
        <taxon>Fungi</taxon>
        <taxon>Dikarya</taxon>
        <taxon>Ascomycota</taxon>
        <taxon>Pezizomycotina</taxon>
        <taxon>Sordariomycetes</taxon>
        <taxon>Hypocreomycetidae</taxon>
        <taxon>Glomerellales</taxon>
        <taxon>Glomerellaceae</taxon>
        <taxon>Colletotrichum</taxon>
        <taxon>Colletotrichum graminicola species complex</taxon>
    </lineage>
</organism>
<reference evidence="5" key="1">
    <citation type="journal article" date="2014" name="Genome Announc.">
        <title>Draft genome sequence of Colletotrichum sublineola, a destructive pathogen of cultivated sorghum.</title>
        <authorList>
            <person name="Baroncelli R."/>
            <person name="Sanz-Martin J.M."/>
            <person name="Rech G.E."/>
            <person name="Sukno S.A."/>
            <person name="Thon M.R."/>
        </authorList>
    </citation>
    <scope>NUCLEOTIDE SEQUENCE [LARGE SCALE GENOMIC DNA]</scope>
    <source>
        <strain evidence="5">TX430BB</strain>
    </source>
</reference>
<feature type="region of interest" description="Disordered" evidence="3">
    <location>
        <begin position="1"/>
        <end position="31"/>
    </location>
</feature>
<dbReference type="GO" id="GO:0000290">
    <property type="term" value="P:deadenylation-dependent decapping of nuclear-transcribed mRNA"/>
    <property type="evidence" value="ECO:0007669"/>
    <property type="project" value="TreeGrafter"/>
</dbReference>
<dbReference type="InterPro" id="IPR010920">
    <property type="entry name" value="LSM_dom_sf"/>
</dbReference>
<keyword evidence="1" id="KW-0694">RNA-binding</keyword>
<dbReference type="Gene3D" id="2.30.30.100">
    <property type="match status" value="1"/>
</dbReference>
<evidence type="ECO:0000313" key="4">
    <source>
        <dbReference type="EMBL" id="KDN63155.1"/>
    </source>
</evidence>
<dbReference type="eggNOG" id="KOG1782">
    <property type="taxonomic scope" value="Eukaryota"/>
</dbReference>
<name>A0A066XAX9_COLSU</name>
<proteinExistence type="predicted"/>
<evidence type="ECO:0000313" key="5">
    <source>
        <dbReference type="Proteomes" id="UP000027238"/>
    </source>
</evidence>
<dbReference type="EMBL" id="JMSE01001261">
    <property type="protein sequence ID" value="KDN63155.1"/>
    <property type="molecule type" value="Genomic_DNA"/>
</dbReference>
<dbReference type="InterPro" id="IPR044642">
    <property type="entry name" value="PTHR15588"/>
</dbReference>
<dbReference type="GO" id="GO:0003729">
    <property type="term" value="F:mRNA binding"/>
    <property type="evidence" value="ECO:0007669"/>
    <property type="project" value="TreeGrafter"/>
</dbReference>
<evidence type="ECO:0000256" key="1">
    <source>
        <dbReference type="ARBA" id="ARBA00022884"/>
    </source>
</evidence>
<protein>
    <submittedName>
        <fullName evidence="4">Putative LSM domain-containing protein</fullName>
    </submittedName>
</protein>
<accession>A0A066XAX9</accession>
<keyword evidence="5" id="KW-1185">Reference proteome</keyword>